<evidence type="ECO:0000313" key="2">
    <source>
        <dbReference type="EMBL" id="GFH31124.1"/>
    </source>
</evidence>
<keyword evidence="1" id="KW-0732">Signal</keyword>
<sequence>MLQQLFFWRTCLLHCLAGVKSCEQVQQIFQRVALQARDLGNLAPSLLLFVRAHLGSWLAGQEADFKVGKCSADELLRRVRVAEAVLASARGGSTGLRASVPESEDDV</sequence>
<reference evidence="2 3" key="1">
    <citation type="submission" date="2020-02" db="EMBL/GenBank/DDBJ databases">
        <title>Draft genome sequence of Haematococcus lacustris strain NIES-144.</title>
        <authorList>
            <person name="Morimoto D."/>
            <person name="Nakagawa S."/>
            <person name="Yoshida T."/>
            <person name="Sawayama S."/>
        </authorList>
    </citation>
    <scope>NUCLEOTIDE SEQUENCE [LARGE SCALE GENOMIC DNA]</scope>
    <source>
        <strain evidence="2 3">NIES-144</strain>
    </source>
</reference>
<name>A0A6A0AGF1_HAELA</name>
<protein>
    <submittedName>
        <fullName evidence="2">MI domain-containing protein</fullName>
    </submittedName>
</protein>
<feature type="signal peptide" evidence="1">
    <location>
        <begin position="1"/>
        <end position="21"/>
    </location>
</feature>
<proteinExistence type="predicted"/>
<organism evidence="2 3">
    <name type="scientific">Haematococcus lacustris</name>
    <name type="common">Green alga</name>
    <name type="synonym">Haematococcus pluvialis</name>
    <dbReference type="NCBI Taxonomy" id="44745"/>
    <lineage>
        <taxon>Eukaryota</taxon>
        <taxon>Viridiplantae</taxon>
        <taxon>Chlorophyta</taxon>
        <taxon>core chlorophytes</taxon>
        <taxon>Chlorophyceae</taxon>
        <taxon>CS clade</taxon>
        <taxon>Chlamydomonadales</taxon>
        <taxon>Haematococcaceae</taxon>
        <taxon>Haematococcus</taxon>
    </lineage>
</organism>
<accession>A0A6A0AGF1</accession>
<dbReference type="Proteomes" id="UP000485058">
    <property type="component" value="Unassembled WGS sequence"/>
</dbReference>
<evidence type="ECO:0000256" key="1">
    <source>
        <dbReference type="SAM" id="SignalP"/>
    </source>
</evidence>
<comment type="caution">
    <text evidence="2">The sequence shown here is derived from an EMBL/GenBank/DDBJ whole genome shotgun (WGS) entry which is preliminary data.</text>
</comment>
<feature type="chain" id="PRO_5025468649" evidence="1">
    <location>
        <begin position="22"/>
        <end position="107"/>
    </location>
</feature>
<keyword evidence="3" id="KW-1185">Reference proteome</keyword>
<dbReference type="EMBL" id="BLLF01005387">
    <property type="protein sequence ID" value="GFH31124.1"/>
    <property type="molecule type" value="Genomic_DNA"/>
</dbReference>
<dbReference type="AlphaFoldDB" id="A0A6A0AGF1"/>
<evidence type="ECO:0000313" key="3">
    <source>
        <dbReference type="Proteomes" id="UP000485058"/>
    </source>
</evidence>
<gene>
    <name evidence="2" type="ORF">HaLaN_30103</name>
</gene>